<keyword evidence="1" id="KW-0812">Transmembrane</keyword>
<dbReference type="InterPro" id="IPR025250">
    <property type="entry name" value="DUF4199"/>
</dbReference>
<dbReference type="Pfam" id="PF13858">
    <property type="entry name" value="DUF4199"/>
    <property type="match status" value="1"/>
</dbReference>
<name>A0ABR7Q845_9FLAO</name>
<sequence length="167" mass="18933">MFSKTSHFGIALGILNILFFLLQYQQNIHTDSNNIYAILMLPITVVLIIIAILKANKDFNGELFSIRKGLQTGIGVILVGGMILWVYQIIHANFIEPDFIDKLAAVAPKNLKLNEQFTPEEVAEKIALFKDNYKFSLFIDIVLKSLFTGFFVSLITSLVINAFYKQR</sequence>
<keyword evidence="1" id="KW-1133">Transmembrane helix</keyword>
<evidence type="ECO:0000256" key="1">
    <source>
        <dbReference type="SAM" id="Phobius"/>
    </source>
</evidence>
<evidence type="ECO:0000313" key="2">
    <source>
        <dbReference type="EMBL" id="MBC8754504.1"/>
    </source>
</evidence>
<feature type="transmembrane region" description="Helical" evidence="1">
    <location>
        <begin position="7"/>
        <end position="23"/>
    </location>
</feature>
<gene>
    <name evidence="2" type="ORF">H2O64_07455</name>
</gene>
<evidence type="ECO:0000313" key="3">
    <source>
        <dbReference type="Proteomes" id="UP000619238"/>
    </source>
</evidence>
<protein>
    <submittedName>
        <fullName evidence="2">DUF4199 domain-containing protein</fullName>
    </submittedName>
</protein>
<accession>A0ABR7Q845</accession>
<proteinExistence type="predicted"/>
<keyword evidence="1" id="KW-0472">Membrane</keyword>
<dbReference type="Proteomes" id="UP000619238">
    <property type="component" value="Unassembled WGS sequence"/>
</dbReference>
<dbReference type="RefSeq" id="WP_187561559.1">
    <property type="nucleotide sequence ID" value="NZ_JACGWS010000004.1"/>
</dbReference>
<feature type="transmembrane region" description="Helical" evidence="1">
    <location>
        <begin position="35"/>
        <end position="53"/>
    </location>
</feature>
<comment type="caution">
    <text evidence="2">The sequence shown here is derived from an EMBL/GenBank/DDBJ whole genome shotgun (WGS) entry which is preliminary data.</text>
</comment>
<keyword evidence="3" id="KW-1185">Reference proteome</keyword>
<dbReference type="EMBL" id="JACGWS010000004">
    <property type="protein sequence ID" value="MBC8754504.1"/>
    <property type="molecule type" value="Genomic_DNA"/>
</dbReference>
<feature type="transmembrane region" description="Helical" evidence="1">
    <location>
        <begin position="73"/>
        <end position="90"/>
    </location>
</feature>
<organism evidence="2 3">
    <name type="scientific">Kordia aestuariivivens</name>
    <dbReference type="NCBI Taxonomy" id="2759037"/>
    <lineage>
        <taxon>Bacteria</taxon>
        <taxon>Pseudomonadati</taxon>
        <taxon>Bacteroidota</taxon>
        <taxon>Flavobacteriia</taxon>
        <taxon>Flavobacteriales</taxon>
        <taxon>Flavobacteriaceae</taxon>
        <taxon>Kordia</taxon>
    </lineage>
</organism>
<feature type="transmembrane region" description="Helical" evidence="1">
    <location>
        <begin position="141"/>
        <end position="164"/>
    </location>
</feature>
<reference evidence="2 3" key="1">
    <citation type="submission" date="2020-07" db="EMBL/GenBank/DDBJ databases">
        <title>Description of Kordia aestuariivivens sp. nov., isolated from a tidal flat.</title>
        <authorList>
            <person name="Park S."/>
            <person name="Yoon J.-H."/>
        </authorList>
    </citation>
    <scope>NUCLEOTIDE SEQUENCE [LARGE SCALE GENOMIC DNA]</scope>
    <source>
        <strain evidence="2 3">YSTF-M3</strain>
    </source>
</reference>